<dbReference type="GO" id="GO:0009037">
    <property type="term" value="F:tyrosine-based site-specific recombinase activity"/>
    <property type="evidence" value="ECO:0007669"/>
    <property type="project" value="UniProtKB-UniRule"/>
</dbReference>
<dbReference type="InterPro" id="IPR011010">
    <property type="entry name" value="DNA_brk_join_enz"/>
</dbReference>
<keyword evidence="6 11" id="KW-0159">Chromosome partition</keyword>
<evidence type="ECO:0000256" key="6">
    <source>
        <dbReference type="ARBA" id="ARBA00022829"/>
    </source>
</evidence>
<dbReference type="InterPro" id="IPR010998">
    <property type="entry name" value="Integrase_recombinase_N"/>
</dbReference>
<feature type="active site" evidence="11">
    <location>
        <position position="252"/>
    </location>
</feature>
<dbReference type="GO" id="GO:0006313">
    <property type="term" value="P:DNA transposition"/>
    <property type="evidence" value="ECO:0007669"/>
    <property type="project" value="UniProtKB-UniRule"/>
</dbReference>
<dbReference type="InterPro" id="IPR004107">
    <property type="entry name" value="Integrase_SAM-like_N"/>
</dbReference>
<comment type="subunit">
    <text evidence="11">Forms a cyclic heterotetrameric complex composed of two molecules of XerC and two molecules of XerD.</text>
</comment>
<gene>
    <name evidence="11 14" type="primary">xerC</name>
    <name evidence="14" type="ORF">GNP35_12845</name>
</gene>
<accession>A0A6N8FA20</accession>
<dbReference type="HAMAP" id="MF_01808">
    <property type="entry name" value="Recomb_XerC_XerD"/>
    <property type="match status" value="1"/>
</dbReference>
<dbReference type="InterPro" id="IPR002104">
    <property type="entry name" value="Integrase_catalytic"/>
</dbReference>
<evidence type="ECO:0000256" key="4">
    <source>
        <dbReference type="ARBA" id="ARBA00022490"/>
    </source>
</evidence>
<dbReference type="GO" id="GO:0051301">
    <property type="term" value="P:cell division"/>
    <property type="evidence" value="ECO:0007669"/>
    <property type="project" value="UniProtKB-UniRule"/>
</dbReference>
<dbReference type="InterPro" id="IPR050090">
    <property type="entry name" value="Tyrosine_recombinase_XerCD"/>
</dbReference>
<dbReference type="RefSeq" id="WP_155696484.1">
    <property type="nucleotide sequence ID" value="NZ_WOCD01000005.1"/>
</dbReference>
<feature type="active site" evidence="11">
    <location>
        <position position="249"/>
    </location>
</feature>
<reference evidence="14 15" key="1">
    <citation type="submission" date="2019-11" db="EMBL/GenBank/DDBJ databases">
        <title>P. haliotis isolates from Z. marina roots.</title>
        <authorList>
            <person name="Cohen M."/>
            <person name="Jospin G."/>
            <person name="Eisen J.A."/>
            <person name="Coil D.A."/>
        </authorList>
    </citation>
    <scope>NUCLEOTIDE SEQUENCE [LARGE SCALE GENOMIC DNA]</scope>
    <source>
        <strain evidence="14 15">UCD-MCMsp1aY</strain>
    </source>
</reference>
<keyword evidence="10 11" id="KW-0131">Cell cycle</keyword>
<dbReference type="Pfam" id="PF00589">
    <property type="entry name" value="Phage_integrase"/>
    <property type="match status" value="1"/>
</dbReference>
<evidence type="ECO:0000313" key="15">
    <source>
        <dbReference type="Proteomes" id="UP000439994"/>
    </source>
</evidence>
<dbReference type="NCBIfam" id="NF001399">
    <property type="entry name" value="PRK00283.1"/>
    <property type="match status" value="1"/>
</dbReference>
<organism evidence="14 15">
    <name type="scientific">Psychrosphaera haliotis</name>
    <dbReference type="NCBI Taxonomy" id="555083"/>
    <lineage>
        <taxon>Bacteria</taxon>
        <taxon>Pseudomonadati</taxon>
        <taxon>Pseudomonadota</taxon>
        <taxon>Gammaproteobacteria</taxon>
        <taxon>Alteromonadales</taxon>
        <taxon>Pseudoalteromonadaceae</taxon>
        <taxon>Psychrosphaera</taxon>
    </lineage>
</organism>
<dbReference type="InterPro" id="IPR013762">
    <property type="entry name" value="Integrase-like_cat_sf"/>
</dbReference>
<evidence type="ECO:0000256" key="8">
    <source>
        <dbReference type="ARBA" id="ARBA00023125"/>
    </source>
</evidence>
<dbReference type="PANTHER" id="PTHR30349">
    <property type="entry name" value="PHAGE INTEGRASE-RELATED"/>
    <property type="match status" value="1"/>
</dbReference>
<feature type="active site" evidence="11">
    <location>
        <position position="156"/>
    </location>
</feature>
<dbReference type="Gene3D" id="1.10.443.10">
    <property type="entry name" value="Intergrase catalytic core"/>
    <property type="match status" value="1"/>
</dbReference>
<dbReference type="NCBIfam" id="TIGR02224">
    <property type="entry name" value="recomb_XerC"/>
    <property type="match status" value="1"/>
</dbReference>
<dbReference type="SUPFAM" id="SSF56349">
    <property type="entry name" value="DNA breaking-rejoining enzymes"/>
    <property type="match status" value="1"/>
</dbReference>
<evidence type="ECO:0000259" key="13">
    <source>
        <dbReference type="PROSITE" id="PS51900"/>
    </source>
</evidence>
<dbReference type="PROSITE" id="PS51900">
    <property type="entry name" value="CB"/>
    <property type="match status" value="1"/>
</dbReference>
<feature type="active site" description="O-(3'-phospho-DNA)-tyrosine intermediate" evidence="11">
    <location>
        <position position="284"/>
    </location>
</feature>
<keyword evidence="4 11" id="KW-0963">Cytoplasm</keyword>
<evidence type="ECO:0000256" key="11">
    <source>
        <dbReference type="HAMAP-Rule" id="MF_01808"/>
    </source>
</evidence>
<dbReference type="AlphaFoldDB" id="A0A6N8FA20"/>
<dbReference type="InterPro" id="IPR023009">
    <property type="entry name" value="Tyrosine_recombinase_XerC/XerD"/>
</dbReference>
<dbReference type="GO" id="GO:0005737">
    <property type="term" value="C:cytoplasm"/>
    <property type="evidence" value="ECO:0007669"/>
    <property type="project" value="UniProtKB-SubCell"/>
</dbReference>
<evidence type="ECO:0000259" key="12">
    <source>
        <dbReference type="PROSITE" id="PS51898"/>
    </source>
</evidence>
<dbReference type="PANTHER" id="PTHR30349:SF81">
    <property type="entry name" value="TYROSINE RECOMBINASE XERC"/>
    <property type="match status" value="1"/>
</dbReference>
<protein>
    <recommendedName>
        <fullName evidence="3 11">Tyrosine recombinase XerC</fullName>
    </recommendedName>
</protein>
<feature type="domain" description="Core-binding (CB)" evidence="13">
    <location>
        <begin position="10"/>
        <end position="96"/>
    </location>
</feature>
<dbReference type="GO" id="GO:0007059">
    <property type="term" value="P:chromosome segregation"/>
    <property type="evidence" value="ECO:0007669"/>
    <property type="project" value="UniProtKB-UniRule"/>
</dbReference>
<sequence>MPFELEEYPVSLGVPLQRYLNYLKNERGYSKHTLASYTRTLCHLCKHLLENQINSWEHVKPDDLKGWLMVFRKEQLKPSSIQAKISASKGLFKYLLQKQLVKNDPSELLMAPKAGRALPKNLAVDEMDVLLSFVPETTIEYRDKAMLELFYSSGLRLSELAMLTIGNIDLAEKQVRVLGKGKKERVLPIGRMAIKALSDWLSVRIEFNKYQLDALFLSQLGNSISVRQIDQRLKHWAKQQGIHNIVHPHKLRHSFASHILESSGDLRAVQELLGHENLSTTQIYTHLDYQHLASVYDSAHPRAKKKPKNK</sequence>
<comment type="caution">
    <text evidence="14">The sequence shown here is derived from an EMBL/GenBank/DDBJ whole genome shotgun (WGS) entry which is preliminary data.</text>
</comment>
<dbReference type="OrthoDB" id="9801717at2"/>
<dbReference type="Pfam" id="PF02899">
    <property type="entry name" value="Phage_int_SAM_1"/>
    <property type="match status" value="1"/>
</dbReference>
<keyword evidence="9 11" id="KW-0233">DNA recombination</keyword>
<dbReference type="InterPro" id="IPR011931">
    <property type="entry name" value="Recomb_XerC"/>
</dbReference>
<evidence type="ECO:0000256" key="5">
    <source>
        <dbReference type="ARBA" id="ARBA00022618"/>
    </source>
</evidence>
<feature type="active site" evidence="11">
    <location>
        <position position="275"/>
    </location>
</feature>
<keyword evidence="8 11" id="KW-0238">DNA-binding</keyword>
<evidence type="ECO:0000256" key="7">
    <source>
        <dbReference type="ARBA" id="ARBA00022908"/>
    </source>
</evidence>
<keyword evidence="15" id="KW-1185">Reference proteome</keyword>
<keyword evidence="5 11" id="KW-0132">Cell division</keyword>
<evidence type="ECO:0000256" key="1">
    <source>
        <dbReference type="ARBA" id="ARBA00004496"/>
    </source>
</evidence>
<dbReference type="PROSITE" id="PS51898">
    <property type="entry name" value="TYR_RECOMBINASE"/>
    <property type="match status" value="1"/>
</dbReference>
<evidence type="ECO:0000256" key="10">
    <source>
        <dbReference type="ARBA" id="ARBA00023306"/>
    </source>
</evidence>
<name>A0A6N8FA20_9GAMM</name>
<dbReference type="Gene3D" id="1.10.150.130">
    <property type="match status" value="1"/>
</dbReference>
<comment type="similarity">
    <text evidence="2 11">Belongs to the 'phage' integrase family. XerC subfamily.</text>
</comment>
<comment type="subcellular location">
    <subcellularLocation>
        <location evidence="1 11">Cytoplasm</location>
    </subcellularLocation>
</comment>
<dbReference type="EMBL" id="WOCD01000005">
    <property type="protein sequence ID" value="MUH73293.1"/>
    <property type="molecule type" value="Genomic_DNA"/>
</dbReference>
<evidence type="ECO:0000256" key="3">
    <source>
        <dbReference type="ARBA" id="ARBA00015804"/>
    </source>
</evidence>
<dbReference type="GO" id="GO:0003677">
    <property type="term" value="F:DNA binding"/>
    <property type="evidence" value="ECO:0007669"/>
    <property type="project" value="UniProtKB-UniRule"/>
</dbReference>
<dbReference type="CDD" id="cd00798">
    <property type="entry name" value="INT_XerDC_C"/>
    <property type="match status" value="1"/>
</dbReference>
<feature type="active site" evidence="11">
    <location>
        <position position="180"/>
    </location>
</feature>
<evidence type="ECO:0000256" key="2">
    <source>
        <dbReference type="ARBA" id="ARBA00006657"/>
    </source>
</evidence>
<proteinExistence type="inferred from homology"/>
<keyword evidence="7 11" id="KW-0229">DNA integration</keyword>
<feature type="domain" description="Tyr recombinase" evidence="12">
    <location>
        <begin position="117"/>
        <end position="297"/>
    </location>
</feature>
<dbReference type="InterPro" id="IPR044068">
    <property type="entry name" value="CB"/>
</dbReference>
<comment type="function">
    <text evidence="11">Site-specific tyrosine recombinase, which acts by catalyzing the cutting and rejoining of the recombining DNA molecules. The XerC-XerD complex is essential to convert dimers of the bacterial chromosome into monomers to permit their segregation at cell division. It also contributes to the segregational stability of plasmids.</text>
</comment>
<dbReference type="Proteomes" id="UP000439994">
    <property type="component" value="Unassembled WGS sequence"/>
</dbReference>
<evidence type="ECO:0000256" key="9">
    <source>
        <dbReference type="ARBA" id="ARBA00023172"/>
    </source>
</evidence>
<evidence type="ECO:0000313" key="14">
    <source>
        <dbReference type="EMBL" id="MUH73293.1"/>
    </source>
</evidence>